<organism evidence="1">
    <name type="scientific">uncultured Sulfurovum sp</name>
    <dbReference type="NCBI Taxonomy" id="269237"/>
    <lineage>
        <taxon>Bacteria</taxon>
        <taxon>Pseudomonadati</taxon>
        <taxon>Campylobacterota</taxon>
        <taxon>Epsilonproteobacteria</taxon>
        <taxon>Campylobacterales</taxon>
        <taxon>Sulfurovaceae</taxon>
        <taxon>Sulfurovum</taxon>
        <taxon>environmental samples</taxon>
    </lineage>
</organism>
<accession>A0A6S6TIB8</accession>
<reference evidence="1" key="1">
    <citation type="submission" date="2020-01" db="EMBL/GenBank/DDBJ databases">
        <authorList>
            <person name="Meier V. D."/>
            <person name="Meier V D."/>
        </authorList>
    </citation>
    <scope>NUCLEOTIDE SEQUENCE</scope>
    <source>
        <strain evidence="1">HLG_WM_MAG_03</strain>
    </source>
</reference>
<evidence type="ECO:0000313" key="1">
    <source>
        <dbReference type="EMBL" id="CAA6815232.1"/>
    </source>
</evidence>
<sequence>MTNTQLIQHIRYELKEQGFVWKREKELFEMLIPNEEWNKYKTSWSNWKKTDKYRYLTKSPNILRAIEKTLKFDSSIWSESDNVQKEIINKAIKEFLDEDKPHIDISILIPDEPLLTKKQANILKIIEEVAKIDIEEIVTQNSELFVLNRTNQKFLLELIPLLYSRGCYSLLHEKAFPSLLVHHQDKIEIKIKRANTLANLSNPDYIGAMQILNTIDNDTYRTDIQTTIISNFRRNSFNNITLSQDDLKKVLRSIIEYYYGVYLNQKLYHYYPAINLAYMVKLFDIIFQNNKNVEDYDLEKIYKEVLPSISNDKKEEGDNHYYAIITELEFHLILNVSGIDRKIETLLDNEKPEIFLVERTLKQMKWFIDVVEKFSTNKIALLKGFQEVIKLLEDYIYCMEENLLV</sequence>
<protein>
    <submittedName>
        <fullName evidence="1">Uncharacterized protein</fullName>
    </submittedName>
</protein>
<proteinExistence type="predicted"/>
<gene>
    <name evidence="1" type="ORF">HELGO_WM18335</name>
</gene>
<name>A0A6S6TIB8_9BACT</name>
<dbReference type="EMBL" id="CACVAR010000249">
    <property type="protein sequence ID" value="CAA6815232.1"/>
    <property type="molecule type" value="Genomic_DNA"/>
</dbReference>
<dbReference type="AlphaFoldDB" id="A0A6S6TIB8"/>